<dbReference type="EMBL" id="CH991548">
    <property type="protein sequence ID" value="EDQ90063.1"/>
    <property type="molecule type" value="Genomic_DNA"/>
</dbReference>
<dbReference type="Proteomes" id="UP000001357">
    <property type="component" value="Unassembled WGS sequence"/>
</dbReference>
<dbReference type="AlphaFoldDB" id="A9UWL0"/>
<dbReference type="KEGG" id="mbr:MONBRDRAFT_7313"/>
<dbReference type="RefSeq" id="XP_001744830.1">
    <property type="nucleotide sequence ID" value="XM_001744778.1"/>
</dbReference>
<dbReference type="GeneID" id="5890332"/>
<evidence type="ECO:0000313" key="2">
    <source>
        <dbReference type="EMBL" id="EDQ90063.1"/>
    </source>
</evidence>
<evidence type="ECO:0000313" key="3">
    <source>
        <dbReference type="Proteomes" id="UP000001357"/>
    </source>
</evidence>
<proteinExistence type="predicted"/>
<sequence>MAGCEAGVVASTDERVCGQVVLAFASSRAWFQGRFSTEPHRSLFATREELEDWDAEGFHKCCYGHNPLELPTFFRLTLIEQLPGTQPADWVSRGVVAMTNGDNAILQGQGFDFTTDEFLVDDEARALVAAAFPNMATQTEPLVCIGHLELHKKHFEPPATAPPAKPGVAAALWDE</sequence>
<organism evidence="2 3">
    <name type="scientific">Monosiga brevicollis</name>
    <name type="common">Choanoflagellate</name>
    <dbReference type="NCBI Taxonomy" id="81824"/>
    <lineage>
        <taxon>Eukaryota</taxon>
        <taxon>Choanoflagellata</taxon>
        <taxon>Craspedida</taxon>
        <taxon>Salpingoecidae</taxon>
        <taxon>Monosiga</taxon>
    </lineage>
</organism>
<accession>A9UWL0</accession>
<evidence type="ECO:0000256" key="1">
    <source>
        <dbReference type="SAM" id="MobiDB-lite"/>
    </source>
</evidence>
<protein>
    <submittedName>
        <fullName evidence="2">Uncharacterized protein</fullName>
    </submittedName>
</protein>
<feature type="region of interest" description="Disordered" evidence="1">
    <location>
        <begin position="156"/>
        <end position="175"/>
    </location>
</feature>
<gene>
    <name evidence="2" type="ORF">MONBRDRAFT_7313</name>
</gene>
<name>A9UWL0_MONBE</name>
<keyword evidence="3" id="KW-1185">Reference proteome</keyword>
<dbReference type="InParanoid" id="A9UWL0"/>
<reference evidence="2 3" key="1">
    <citation type="journal article" date="2008" name="Nature">
        <title>The genome of the choanoflagellate Monosiga brevicollis and the origin of metazoans.</title>
        <authorList>
            <consortium name="JGI Sequencing"/>
            <person name="King N."/>
            <person name="Westbrook M.J."/>
            <person name="Young S.L."/>
            <person name="Kuo A."/>
            <person name="Abedin M."/>
            <person name="Chapman J."/>
            <person name="Fairclough S."/>
            <person name="Hellsten U."/>
            <person name="Isogai Y."/>
            <person name="Letunic I."/>
            <person name="Marr M."/>
            <person name="Pincus D."/>
            <person name="Putnam N."/>
            <person name="Rokas A."/>
            <person name="Wright K.J."/>
            <person name="Zuzow R."/>
            <person name="Dirks W."/>
            <person name="Good M."/>
            <person name="Goodstein D."/>
            <person name="Lemons D."/>
            <person name="Li W."/>
            <person name="Lyons J.B."/>
            <person name="Morris A."/>
            <person name="Nichols S."/>
            <person name="Richter D.J."/>
            <person name="Salamov A."/>
            <person name="Bork P."/>
            <person name="Lim W.A."/>
            <person name="Manning G."/>
            <person name="Miller W.T."/>
            <person name="McGinnis W."/>
            <person name="Shapiro H."/>
            <person name="Tjian R."/>
            <person name="Grigoriev I.V."/>
            <person name="Rokhsar D."/>
        </authorList>
    </citation>
    <scope>NUCLEOTIDE SEQUENCE [LARGE SCALE GENOMIC DNA]</scope>
    <source>
        <strain evidence="3">MX1 / ATCC 50154</strain>
    </source>
</reference>